<accession>A0A4D4KVN8</accession>
<dbReference type="Proteomes" id="UP000301309">
    <property type="component" value="Unassembled WGS sequence"/>
</dbReference>
<protein>
    <submittedName>
        <fullName evidence="1">Uncharacterized protein</fullName>
    </submittedName>
</protein>
<evidence type="ECO:0000313" key="1">
    <source>
        <dbReference type="EMBL" id="GDY53025.1"/>
    </source>
</evidence>
<keyword evidence="2" id="KW-1185">Reference proteome</keyword>
<reference evidence="1 2" key="1">
    <citation type="journal article" date="2020" name="Int. J. Syst. Evol. Microbiol.">
        <title>Reclassification of Streptomyces castelarensis and Streptomyces sporoclivatus as later heterotypic synonyms of Streptomyces antimycoticus.</title>
        <authorList>
            <person name="Komaki H."/>
            <person name="Tamura T."/>
        </authorList>
    </citation>
    <scope>NUCLEOTIDE SEQUENCE [LARGE SCALE GENOMIC DNA]</scope>
    <source>
        <strain evidence="1 2">NBRC 13459</strain>
    </source>
</reference>
<comment type="caution">
    <text evidence="1">The sequence shown here is derived from an EMBL/GenBank/DDBJ whole genome shotgun (WGS) entry which is preliminary data.</text>
</comment>
<gene>
    <name evidence="1" type="ORF">SVIO_036480</name>
</gene>
<name>A0A4D4KVN8_STRVO</name>
<proteinExistence type="predicted"/>
<organism evidence="1 2">
    <name type="scientific">Streptomyces violaceusniger</name>
    <dbReference type="NCBI Taxonomy" id="68280"/>
    <lineage>
        <taxon>Bacteria</taxon>
        <taxon>Bacillati</taxon>
        <taxon>Actinomycetota</taxon>
        <taxon>Actinomycetes</taxon>
        <taxon>Kitasatosporales</taxon>
        <taxon>Streptomycetaceae</taxon>
        <taxon>Streptomyces</taxon>
        <taxon>Streptomyces violaceusniger group</taxon>
    </lineage>
</organism>
<evidence type="ECO:0000313" key="2">
    <source>
        <dbReference type="Proteomes" id="UP000301309"/>
    </source>
</evidence>
<sequence>MLAGVLWKARSGHWYLLAAGSRQVTGIVATGGVRGRSYGRGLTLPRRRAPAPTSRPA</sequence>
<dbReference type="EMBL" id="BJHW01000001">
    <property type="protein sequence ID" value="GDY53025.1"/>
    <property type="molecule type" value="Genomic_DNA"/>
</dbReference>
<dbReference type="AlphaFoldDB" id="A0A4D4KVN8"/>